<evidence type="ECO:0000313" key="4">
    <source>
        <dbReference type="Proteomes" id="UP000289738"/>
    </source>
</evidence>
<organism evidence="3 4">
    <name type="scientific">Arachis hypogaea</name>
    <name type="common">Peanut</name>
    <dbReference type="NCBI Taxonomy" id="3818"/>
    <lineage>
        <taxon>Eukaryota</taxon>
        <taxon>Viridiplantae</taxon>
        <taxon>Streptophyta</taxon>
        <taxon>Embryophyta</taxon>
        <taxon>Tracheophyta</taxon>
        <taxon>Spermatophyta</taxon>
        <taxon>Magnoliopsida</taxon>
        <taxon>eudicotyledons</taxon>
        <taxon>Gunneridae</taxon>
        <taxon>Pentapetalae</taxon>
        <taxon>rosids</taxon>
        <taxon>fabids</taxon>
        <taxon>Fabales</taxon>
        <taxon>Fabaceae</taxon>
        <taxon>Papilionoideae</taxon>
        <taxon>50 kb inversion clade</taxon>
        <taxon>dalbergioids sensu lato</taxon>
        <taxon>Dalbergieae</taxon>
        <taxon>Pterocarpus clade</taxon>
        <taxon>Arachis</taxon>
    </lineage>
</organism>
<dbReference type="FunFam" id="3.20.80.10:FF:000002">
    <property type="entry name" value="Heme-binding protein 2"/>
    <property type="match status" value="1"/>
</dbReference>
<dbReference type="InterPro" id="IPR011256">
    <property type="entry name" value="Reg_factor_effector_dom_sf"/>
</dbReference>
<dbReference type="SUPFAM" id="SSF55136">
    <property type="entry name" value="Probable bacterial effector-binding domain"/>
    <property type="match status" value="1"/>
</dbReference>
<evidence type="ECO:0000256" key="1">
    <source>
        <dbReference type="ARBA" id="ARBA00009817"/>
    </source>
</evidence>
<sequence length="219" mass="24495">MEMMAMKKTAAVFVVNLLLLVAFCSAIESPQYTLIHKESEFEIRLYQHSVWMSAPALLQLSFQKATWNGFHRLFQFIQGANLNFSRIPMTAPVLTTMVPGAGPLESQGYYVSLYLPVKFQATPPLPLPELSIKPHKFASHCIAVREFSGFAKDDRVVKEAQKLATCLSRSPWADSTPSRSSYSIAQYDAPFKTVKPRNEVWVDIDAPDLGCKSVDVAAY</sequence>
<proteinExistence type="inferred from homology"/>
<name>A0A445AU90_ARAHY</name>
<gene>
    <name evidence="3" type="ORF">Ahy_B01g054756</name>
</gene>
<feature type="chain" id="PRO_5019499930" description="Heme-binding protein" evidence="2">
    <location>
        <begin position="27"/>
        <end position="219"/>
    </location>
</feature>
<dbReference type="EMBL" id="SDMP01000011">
    <property type="protein sequence ID" value="RYR30000.1"/>
    <property type="molecule type" value="Genomic_DNA"/>
</dbReference>
<dbReference type="PANTHER" id="PTHR11220:SF1">
    <property type="entry name" value="HEME-BINDING PROTEIN 2"/>
    <property type="match status" value="1"/>
</dbReference>
<evidence type="ECO:0008006" key="5">
    <source>
        <dbReference type="Google" id="ProtNLM"/>
    </source>
</evidence>
<accession>A0A445AU90</accession>
<keyword evidence="4" id="KW-1185">Reference proteome</keyword>
<dbReference type="PANTHER" id="PTHR11220">
    <property type="entry name" value="HEME-BINDING PROTEIN-RELATED"/>
    <property type="match status" value="1"/>
</dbReference>
<comment type="similarity">
    <text evidence="1">Belongs to the HEBP family.</text>
</comment>
<dbReference type="Gramene" id="arahy.Tifrunner.gnm2.ann2.Ah11g282100.1">
    <property type="protein sequence ID" value="arahy.Tifrunner.gnm2.ann2.Ah11g282100.1-CDS"/>
    <property type="gene ID" value="arahy.Tifrunner.gnm2.ann2.Ah11g282100"/>
</dbReference>
<dbReference type="AlphaFoldDB" id="A0A445AU90"/>
<dbReference type="InterPro" id="IPR006917">
    <property type="entry name" value="SOUL_heme-bd"/>
</dbReference>
<dbReference type="Pfam" id="PF04832">
    <property type="entry name" value="SOUL"/>
    <property type="match status" value="1"/>
</dbReference>
<evidence type="ECO:0000313" key="3">
    <source>
        <dbReference type="EMBL" id="RYR30000.1"/>
    </source>
</evidence>
<dbReference type="Proteomes" id="UP000289738">
    <property type="component" value="Chromosome B01"/>
</dbReference>
<keyword evidence="2" id="KW-0732">Signal</keyword>
<dbReference type="SMR" id="A0A445AU90"/>
<feature type="signal peptide" evidence="2">
    <location>
        <begin position="1"/>
        <end position="26"/>
    </location>
</feature>
<dbReference type="Gene3D" id="3.20.80.10">
    <property type="entry name" value="Regulatory factor, effector binding domain"/>
    <property type="match status" value="1"/>
</dbReference>
<evidence type="ECO:0000256" key="2">
    <source>
        <dbReference type="SAM" id="SignalP"/>
    </source>
</evidence>
<reference evidence="3 4" key="1">
    <citation type="submission" date="2019-01" db="EMBL/GenBank/DDBJ databases">
        <title>Sequencing of cultivated peanut Arachis hypogaea provides insights into genome evolution and oil improvement.</title>
        <authorList>
            <person name="Chen X."/>
        </authorList>
    </citation>
    <scope>NUCLEOTIDE SEQUENCE [LARGE SCALE GENOMIC DNA]</scope>
    <source>
        <strain evidence="4">cv. Fuhuasheng</strain>
        <tissue evidence="3">Leaves</tissue>
    </source>
</reference>
<dbReference type="STRING" id="3818.A0A445AU90"/>
<protein>
    <recommendedName>
        <fullName evidence="5">Heme-binding protein</fullName>
    </recommendedName>
</protein>
<comment type="caution">
    <text evidence="3">The sequence shown here is derived from an EMBL/GenBank/DDBJ whole genome shotgun (WGS) entry which is preliminary data.</text>
</comment>